<gene>
    <name evidence="8" type="primary">MYN1_Chr_88</name>
    <name evidence="6" type="ORF">PCKR_127</name>
    <name evidence="7" type="ORF">PFK_127</name>
    <name evidence="8" type="ORF">PMYN1_Chma89</name>
</gene>
<reference evidence="6" key="1">
    <citation type="journal article" date="2017" name="Protist">
        <title>Diversity of the Photosynthetic Paulinella Species, with the Description of Paulinella micropora sp. nov. and the Chromatophore Genome Sequence for strain KR01.</title>
        <authorList>
            <person name="Lhee D."/>
            <person name="Yang E.C."/>
            <person name="Kim J.I."/>
            <person name="Nakayama T."/>
            <person name="Zuccarello G."/>
            <person name="Andersen R.A."/>
            <person name="Yoon H.S."/>
        </authorList>
    </citation>
    <scope>NUCLEOTIDE SEQUENCE</scope>
    <source>
        <strain evidence="7">FK01</strain>
        <strain evidence="6">KR01</strain>
    </source>
</reference>
<dbReference type="CDD" id="cd00635">
    <property type="entry name" value="PLPDE_III_YBL036c_like"/>
    <property type="match status" value="1"/>
</dbReference>
<dbReference type="PANTHER" id="PTHR10146:SF14">
    <property type="entry name" value="PYRIDOXAL PHOSPHATE HOMEOSTASIS PROTEIN"/>
    <property type="match status" value="1"/>
</dbReference>
<dbReference type="EMBL" id="KX897545">
    <property type="protein sequence ID" value="APP87926.1"/>
    <property type="molecule type" value="Genomic_DNA"/>
</dbReference>
<sequence length="230" mass="25867">MSVIEKSLSFSSSGLCDSIENRLRYIKDAIPPTVKVLAVSKNNSAEIIRHLNNRGQTSFGENRVQEALSKQELLVDLISLDWHFIGRIQSNKVRKIVINFNTIHSVSNLSLATELQRVAIEEQCERDILLQVKLSSDPNKAGFTSKELLQDWHILASLKPLNLIGLMIIVPLAASLRNRRKLFADCRKLIQILDLQKSSMGMSNDWREAVVEGSNYVRVGSTLFGNIILN</sequence>
<comment type="function">
    <text evidence="2">Pyridoxal 5'-phosphate (PLP)-binding protein, which may be involved in intracellular homeostatic regulation of pyridoxal 5'-phosphate (PLP), the active form of vitamin B6.</text>
</comment>
<organism evidence="6">
    <name type="scientific">Paulinella micropora</name>
    <dbReference type="NCBI Taxonomy" id="1928728"/>
    <lineage>
        <taxon>Eukaryota</taxon>
        <taxon>Sar</taxon>
        <taxon>Rhizaria</taxon>
        <taxon>Cercozoa</taxon>
        <taxon>Imbricatea</taxon>
        <taxon>Silicofilosea</taxon>
        <taxon>Euglyphida</taxon>
        <taxon>Paulinellidae</taxon>
        <taxon>Paulinella</taxon>
    </lineage>
</organism>
<dbReference type="InterPro" id="IPR001608">
    <property type="entry name" value="Ala_racemase_N"/>
</dbReference>
<dbReference type="EMBL" id="KY124271">
    <property type="protein sequence ID" value="AQX44693.1"/>
    <property type="molecule type" value="Genomic_DNA"/>
</dbReference>
<protein>
    <recommendedName>
        <fullName evidence="2">Pyridoxal phosphate homeostasis protein</fullName>
        <shortName evidence="2">PLP homeostasis protein</shortName>
    </recommendedName>
</protein>
<dbReference type="PIRSF" id="PIRSF004848">
    <property type="entry name" value="YBL036c_PLPDEIII"/>
    <property type="match status" value="1"/>
</dbReference>
<keyword evidence="9" id="KW-1185">Reference proteome</keyword>
<comment type="cofactor">
    <cofactor evidence="3">
        <name>pyridoxal 5'-phosphate</name>
        <dbReference type="ChEBI" id="CHEBI:597326"/>
    </cofactor>
</comment>
<dbReference type="InterPro" id="IPR029066">
    <property type="entry name" value="PLP-binding_barrel"/>
</dbReference>
<dbReference type="InterPro" id="IPR011078">
    <property type="entry name" value="PyrdxlP_homeostasis"/>
</dbReference>
<keyword evidence="1 2" id="KW-0663">Pyridoxal phosphate</keyword>
<evidence type="ECO:0000313" key="6">
    <source>
        <dbReference type="EMBL" id="APP87926.1"/>
    </source>
</evidence>
<dbReference type="Gene3D" id="3.20.20.10">
    <property type="entry name" value="Alanine racemase"/>
    <property type="match status" value="1"/>
</dbReference>
<dbReference type="NCBIfam" id="TIGR00044">
    <property type="entry name" value="YggS family pyridoxal phosphate-dependent enzyme"/>
    <property type="match status" value="1"/>
</dbReference>
<dbReference type="Proteomes" id="UP000503178">
    <property type="component" value="Chromatophore Pltd"/>
</dbReference>
<feature type="modified residue" description="N6-(pyridoxal phosphate)lysine" evidence="2 3">
    <location>
        <position position="41"/>
    </location>
</feature>
<dbReference type="HAMAP" id="MF_02087">
    <property type="entry name" value="PLP_homeostasis"/>
    <property type="match status" value="1"/>
</dbReference>
<keyword evidence="6" id="KW-0934">Plastid</keyword>
<dbReference type="GO" id="GO:0030170">
    <property type="term" value="F:pyridoxal phosphate binding"/>
    <property type="evidence" value="ECO:0007669"/>
    <property type="project" value="UniProtKB-UniRule"/>
</dbReference>
<proteinExistence type="inferred from homology"/>
<accession>A0A1L5YB54</accession>
<name>A0A1L5YB54_9EUKA</name>
<dbReference type="Pfam" id="PF01168">
    <property type="entry name" value="Ala_racemase_N"/>
    <property type="match status" value="1"/>
</dbReference>
<reference evidence="8 9" key="2">
    <citation type="submission" date="2019-06" db="EMBL/GenBank/DDBJ databases">
        <title>A hidden player of endosymbiotic evolution: DNA virus triggered massive gene transfer.</title>
        <authorList>
            <person name="Matsuo M."/>
            <person name="Katahata A."/>
            <person name="Tachikawa M."/>
            <person name="Minakuchi Y."/>
            <person name="Noguchi H."/>
            <person name="Toyoda A."/>
            <person name="Fujiyama A."/>
            <person name="Suzuki Y."/>
            <person name="Satoh S."/>
            <person name="Nakayama T."/>
            <person name="Kamikawa R."/>
            <person name="Nomura M."/>
            <person name="Inagaki Y."/>
            <person name="Ishida K."/>
            <person name="Obokata J."/>
        </authorList>
    </citation>
    <scope>NUCLEOTIDE SEQUENCE [LARGE SCALE GENOMIC DNA]</scope>
    <source>
        <strain evidence="8 9">MYN1</strain>
    </source>
</reference>
<dbReference type="PANTHER" id="PTHR10146">
    <property type="entry name" value="PROLINE SYNTHETASE CO-TRANSCRIBED BACTERIAL HOMOLOG PROTEIN"/>
    <property type="match status" value="1"/>
</dbReference>
<evidence type="ECO:0000313" key="8">
    <source>
        <dbReference type="EMBL" id="BBL85901.1"/>
    </source>
</evidence>
<evidence type="ECO:0000313" key="9">
    <source>
        <dbReference type="Proteomes" id="UP000503178"/>
    </source>
</evidence>
<feature type="domain" description="Alanine racemase N-terminal" evidence="5">
    <location>
        <begin position="17"/>
        <end position="225"/>
    </location>
</feature>
<evidence type="ECO:0000256" key="2">
    <source>
        <dbReference type="HAMAP-Rule" id="MF_03225"/>
    </source>
</evidence>
<comment type="similarity">
    <text evidence="2 4">Belongs to the pyridoxal phosphate-binding protein YggS/PROSC family.</text>
</comment>
<dbReference type="PROSITE" id="PS01211">
    <property type="entry name" value="UPF0001"/>
    <property type="match status" value="1"/>
</dbReference>
<evidence type="ECO:0000256" key="3">
    <source>
        <dbReference type="PIRSR" id="PIRSR004848-1"/>
    </source>
</evidence>
<dbReference type="EMBL" id="LC490351">
    <property type="protein sequence ID" value="BBL85901.1"/>
    <property type="molecule type" value="Genomic_DNA"/>
</dbReference>
<dbReference type="AlphaFoldDB" id="A0A1L5YB54"/>
<evidence type="ECO:0000313" key="7">
    <source>
        <dbReference type="EMBL" id="AQX44693.1"/>
    </source>
</evidence>
<evidence type="ECO:0000259" key="5">
    <source>
        <dbReference type="Pfam" id="PF01168"/>
    </source>
</evidence>
<dbReference type="SUPFAM" id="SSF51419">
    <property type="entry name" value="PLP-binding barrel"/>
    <property type="match status" value="1"/>
</dbReference>
<geneLocation type="plastid" evidence="6"/>
<evidence type="ECO:0000256" key="1">
    <source>
        <dbReference type="ARBA" id="ARBA00022898"/>
    </source>
</evidence>
<evidence type="ECO:0000256" key="4">
    <source>
        <dbReference type="RuleBase" id="RU004514"/>
    </source>
</evidence>